<name>A0A4Z2HPN2_9TELE</name>
<keyword evidence="2" id="KW-1185">Reference proteome</keyword>
<dbReference type="AlphaFoldDB" id="A0A4Z2HPN2"/>
<dbReference type="EMBL" id="SRLO01000214">
    <property type="protein sequence ID" value="TNN66732.1"/>
    <property type="molecule type" value="Genomic_DNA"/>
</dbReference>
<comment type="caution">
    <text evidence="1">The sequence shown here is derived from an EMBL/GenBank/DDBJ whole genome shotgun (WGS) entry which is preliminary data.</text>
</comment>
<sequence>MLLSVHHSGLRRSFDIGGERTLSADNKELLRTGSTTSAEENLCYHQFNTVAAYLSTPLTLSIPGLFNLAE</sequence>
<evidence type="ECO:0000313" key="2">
    <source>
        <dbReference type="Proteomes" id="UP000314294"/>
    </source>
</evidence>
<evidence type="ECO:0000313" key="1">
    <source>
        <dbReference type="EMBL" id="TNN66732.1"/>
    </source>
</evidence>
<gene>
    <name evidence="1" type="ORF">EYF80_022974</name>
</gene>
<organism evidence="1 2">
    <name type="scientific">Liparis tanakae</name>
    <name type="common">Tanaka's snailfish</name>
    <dbReference type="NCBI Taxonomy" id="230148"/>
    <lineage>
        <taxon>Eukaryota</taxon>
        <taxon>Metazoa</taxon>
        <taxon>Chordata</taxon>
        <taxon>Craniata</taxon>
        <taxon>Vertebrata</taxon>
        <taxon>Euteleostomi</taxon>
        <taxon>Actinopterygii</taxon>
        <taxon>Neopterygii</taxon>
        <taxon>Teleostei</taxon>
        <taxon>Neoteleostei</taxon>
        <taxon>Acanthomorphata</taxon>
        <taxon>Eupercaria</taxon>
        <taxon>Perciformes</taxon>
        <taxon>Cottioidei</taxon>
        <taxon>Cottales</taxon>
        <taxon>Liparidae</taxon>
        <taxon>Liparis</taxon>
    </lineage>
</organism>
<dbReference type="Proteomes" id="UP000314294">
    <property type="component" value="Unassembled WGS sequence"/>
</dbReference>
<protein>
    <submittedName>
        <fullName evidence="1">Uncharacterized protein</fullName>
    </submittedName>
</protein>
<reference evidence="1 2" key="1">
    <citation type="submission" date="2019-03" db="EMBL/GenBank/DDBJ databases">
        <title>First draft genome of Liparis tanakae, snailfish: a comprehensive survey of snailfish specific genes.</title>
        <authorList>
            <person name="Kim W."/>
            <person name="Song I."/>
            <person name="Jeong J.-H."/>
            <person name="Kim D."/>
            <person name="Kim S."/>
            <person name="Ryu S."/>
            <person name="Song J.Y."/>
            <person name="Lee S.K."/>
        </authorList>
    </citation>
    <scope>NUCLEOTIDE SEQUENCE [LARGE SCALE GENOMIC DNA]</scope>
    <source>
        <tissue evidence="1">Muscle</tissue>
    </source>
</reference>
<proteinExistence type="predicted"/>
<accession>A0A4Z2HPN2</accession>